<sequence length="334" mass="35672">MTDYTAHSDDERWPLTQAFVTAFEHATDLRVALEHAADEPLDPAEQAESLAAQLAMTTRKLAREAMAWTGAAGDADIAAAQYAFVALLDELLLFSEWPGAAVWETRPLEVRVFNTRDAGEKLPDAIEALLAQRDPSRRDLANVYLACLTLGFKGRLRGEAGALRHDQLRHSLFAFAMQRDAEPTHLAAPLERTAVAPRQSSVLTQMFPDLARFALVIGAGLCLLLGVSQVLWLVATAHARQSIAQYETVSLADARTTAPEGASGASGTSGTVVPSSKVSGGGLAPFVMRAAQSRQNREAMSSGLSGPAAQLQNARGSREPTDDGDIVASDGVRR</sequence>
<evidence type="ECO:0000313" key="5">
    <source>
        <dbReference type="Proteomes" id="UP000075613"/>
    </source>
</evidence>
<dbReference type="PANTHER" id="PTHR38033">
    <property type="entry name" value="MEMBRANE PROTEIN-RELATED"/>
    <property type="match status" value="1"/>
</dbReference>
<evidence type="ECO:0000256" key="1">
    <source>
        <dbReference type="SAM" id="MobiDB-lite"/>
    </source>
</evidence>
<dbReference type="PANTHER" id="PTHR38033:SF1">
    <property type="entry name" value="DOTU FAMILY TYPE IV_VI SECRETION SYSTEM PROTEIN"/>
    <property type="match status" value="1"/>
</dbReference>
<dbReference type="RefSeq" id="WP_062129773.1">
    <property type="nucleotide sequence ID" value="NZ_LRBG01000022.1"/>
</dbReference>
<gene>
    <name evidence="4" type="ORF">CI15_18775</name>
</gene>
<dbReference type="InterPro" id="IPR017732">
    <property type="entry name" value="T4/T6SS_DotU"/>
</dbReference>
<keyword evidence="2" id="KW-0812">Transmembrane</keyword>
<name>A0A149PNA1_9BURK</name>
<protein>
    <recommendedName>
        <fullName evidence="3">Type IV / VI secretion system DotU domain-containing protein</fullName>
    </recommendedName>
</protein>
<dbReference type="Gene3D" id="1.25.40.590">
    <property type="entry name" value="Type IV / VI secretion system, DotU"/>
    <property type="match status" value="1"/>
</dbReference>
<evidence type="ECO:0000313" key="4">
    <source>
        <dbReference type="EMBL" id="KXU86484.1"/>
    </source>
</evidence>
<dbReference type="AlphaFoldDB" id="A0A149PNA1"/>
<proteinExistence type="predicted"/>
<keyword evidence="5" id="KW-1185">Reference proteome</keyword>
<dbReference type="OrthoDB" id="8582146at2"/>
<dbReference type="Pfam" id="PF09850">
    <property type="entry name" value="DotU"/>
    <property type="match status" value="1"/>
</dbReference>
<feature type="region of interest" description="Disordered" evidence="1">
    <location>
        <begin position="289"/>
        <end position="334"/>
    </location>
</feature>
<reference evidence="4 5" key="1">
    <citation type="journal article" date="2015" name="Int. J. Syst. Evol. Microbiol.">
        <title>Burkholderia monticola sp. nov., isolated from mountain soil.</title>
        <authorList>
            <person name="Baek I."/>
            <person name="Seo B."/>
            <person name="Lee I."/>
            <person name="Yi H."/>
            <person name="Chun J."/>
        </authorList>
    </citation>
    <scope>NUCLEOTIDE SEQUENCE [LARGE SCALE GENOMIC DNA]</scope>
    <source>
        <strain evidence="4 5">JC2948</strain>
    </source>
</reference>
<accession>A0A149PNA1</accession>
<organism evidence="4 5">
    <name type="scientific">Paraburkholderia monticola</name>
    <dbReference type="NCBI Taxonomy" id="1399968"/>
    <lineage>
        <taxon>Bacteria</taxon>
        <taxon>Pseudomonadati</taxon>
        <taxon>Pseudomonadota</taxon>
        <taxon>Betaproteobacteria</taxon>
        <taxon>Burkholderiales</taxon>
        <taxon>Burkholderiaceae</taxon>
        <taxon>Paraburkholderia</taxon>
    </lineage>
</organism>
<evidence type="ECO:0000256" key="2">
    <source>
        <dbReference type="SAM" id="Phobius"/>
    </source>
</evidence>
<keyword evidence="2" id="KW-0472">Membrane</keyword>
<dbReference type="STRING" id="1399968.CI15_18775"/>
<dbReference type="NCBIfam" id="TIGR03349">
    <property type="entry name" value="IV_VI_DotU"/>
    <property type="match status" value="1"/>
</dbReference>
<keyword evidence="2" id="KW-1133">Transmembrane helix</keyword>
<dbReference type="Proteomes" id="UP000075613">
    <property type="component" value="Unassembled WGS sequence"/>
</dbReference>
<comment type="caution">
    <text evidence="4">The sequence shown here is derived from an EMBL/GenBank/DDBJ whole genome shotgun (WGS) entry which is preliminary data.</text>
</comment>
<evidence type="ECO:0000259" key="3">
    <source>
        <dbReference type="Pfam" id="PF09850"/>
    </source>
</evidence>
<feature type="transmembrane region" description="Helical" evidence="2">
    <location>
        <begin position="213"/>
        <end position="235"/>
    </location>
</feature>
<dbReference type="InterPro" id="IPR038522">
    <property type="entry name" value="T4/T6SS_DotU_sf"/>
</dbReference>
<dbReference type="EMBL" id="LRBG01000022">
    <property type="protein sequence ID" value="KXU86484.1"/>
    <property type="molecule type" value="Genomic_DNA"/>
</dbReference>
<feature type="domain" description="Type IV / VI secretion system DotU" evidence="3">
    <location>
        <begin position="15"/>
        <end position="226"/>
    </location>
</feature>
<feature type="compositionally biased region" description="Polar residues" evidence="1">
    <location>
        <begin position="292"/>
        <end position="315"/>
    </location>
</feature>